<accession>A0A1R4KA98</accession>
<evidence type="ECO:0008006" key="4">
    <source>
        <dbReference type="Google" id="ProtNLM"/>
    </source>
</evidence>
<name>A0A1R4KA98_9ACTN</name>
<gene>
    <name evidence="2" type="ORF">FM114_12590</name>
</gene>
<keyword evidence="3" id="KW-1185">Reference proteome</keyword>
<reference evidence="2 3" key="1">
    <citation type="submission" date="2017-02" db="EMBL/GenBank/DDBJ databases">
        <authorList>
            <person name="Peterson S.W."/>
        </authorList>
    </citation>
    <scope>NUCLEOTIDE SEQUENCE [LARGE SCALE GENOMIC DNA]</scope>
    <source>
        <strain evidence="2 3">LSP_Lj1</strain>
    </source>
</reference>
<dbReference type="EMBL" id="FUKQ01000047">
    <property type="protein sequence ID" value="SJN41240.1"/>
    <property type="molecule type" value="Genomic_DNA"/>
</dbReference>
<feature type="chain" id="PRO_5038391850" description="Lipoprotein" evidence="1">
    <location>
        <begin position="26"/>
        <end position="192"/>
    </location>
</feature>
<protein>
    <recommendedName>
        <fullName evidence="4">Lipoprotein</fullName>
    </recommendedName>
</protein>
<sequence length="192" mass="20061">MTTAGRRPLTVLVAGALLVTSGCSGKDDAQAPNNPTPPQYVTLSYTPPADMTEVSLPASTPSGGVRSEVKLFRSSDGCQLRVVRLLIDKGDGTEDQDATYNMLGAIMKVSGISTFQANGLMVPGDPGPVPTLTASGATSTDALRAAGRLSNESLQGYQLVYGCPKAKLVEKKWTALTDSLRVDGFTGSLEEH</sequence>
<proteinExistence type="predicted"/>
<evidence type="ECO:0000313" key="3">
    <source>
        <dbReference type="Proteomes" id="UP000188342"/>
    </source>
</evidence>
<organism evidence="2 3">
    <name type="scientific">Luteococcus japonicus LSP_Lj1</name>
    <dbReference type="NCBI Taxonomy" id="1255658"/>
    <lineage>
        <taxon>Bacteria</taxon>
        <taxon>Bacillati</taxon>
        <taxon>Actinomycetota</taxon>
        <taxon>Actinomycetes</taxon>
        <taxon>Propionibacteriales</taxon>
        <taxon>Propionibacteriaceae</taxon>
        <taxon>Luteococcus</taxon>
    </lineage>
</organism>
<dbReference type="RefSeq" id="WP_094765486.1">
    <property type="nucleotide sequence ID" value="NZ_FUKQ01000047.1"/>
</dbReference>
<evidence type="ECO:0000313" key="2">
    <source>
        <dbReference type="EMBL" id="SJN41240.1"/>
    </source>
</evidence>
<dbReference type="Proteomes" id="UP000188342">
    <property type="component" value="Unassembled WGS sequence"/>
</dbReference>
<dbReference type="STRING" id="1255658.FM114_12590"/>
<evidence type="ECO:0000256" key="1">
    <source>
        <dbReference type="SAM" id="SignalP"/>
    </source>
</evidence>
<dbReference type="AlphaFoldDB" id="A0A1R4KA98"/>
<dbReference type="PROSITE" id="PS51257">
    <property type="entry name" value="PROKAR_LIPOPROTEIN"/>
    <property type="match status" value="1"/>
</dbReference>
<keyword evidence="1" id="KW-0732">Signal</keyword>
<feature type="signal peptide" evidence="1">
    <location>
        <begin position="1"/>
        <end position="25"/>
    </location>
</feature>